<name>A0A1D1UQY4_RAMVA</name>
<keyword evidence="3" id="KW-1185">Reference proteome</keyword>
<dbReference type="EMBL" id="BDGG01000001">
    <property type="protein sequence ID" value="GAU90825.1"/>
    <property type="molecule type" value="Genomic_DNA"/>
</dbReference>
<dbReference type="Proteomes" id="UP000186922">
    <property type="component" value="Unassembled WGS sequence"/>
</dbReference>
<proteinExistence type="predicted"/>
<sequence>MATYNDNDYDAPINASDQQKKNKAKVKFMTGAPHNFLVRYCYRTGSVLDGHGYGQSSTKPCMAIIISQRTS</sequence>
<feature type="region of interest" description="Disordered" evidence="1">
    <location>
        <begin position="1"/>
        <end position="20"/>
    </location>
</feature>
<evidence type="ECO:0000313" key="3">
    <source>
        <dbReference type="Proteomes" id="UP000186922"/>
    </source>
</evidence>
<dbReference type="AlphaFoldDB" id="A0A1D1UQY4"/>
<accession>A0A1D1UQY4</accession>
<comment type="caution">
    <text evidence="2">The sequence shown here is derived from an EMBL/GenBank/DDBJ whole genome shotgun (WGS) entry which is preliminary data.</text>
</comment>
<evidence type="ECO:0000256" key="1">
    <source>
        <dbReference type="SAM" id="MobiDB-lite"/>
    </source>
</evidence>
<gene>
    <name evidence="2" type="primary">RvY_03188-1</name>
    <name evidence="2" type="synonym">RvY_03188.1</name>
    <name evidence="2" type="ORF">RvY_03188</name>
</gene>
<reference evidence="2 3" key="1">
    <citation type="journal article" date="2016" name="Nat. Commun.">
        <title>Extremotolerant tardigrade genome and improved radiotolerance of human cultured cells by tardigrade-unique protein.</title>
        <authorList>
            <person name="Hashimoto T."/>
            <person name="Horikawa D.D."/>
            <person name="Saito Y."/>
            <person name="Kuwahara H."/>
            <person name="Kozuka-Hata H."/>
            <person name="Shin-I T."/>
            <person name="Minakuchi Y."/>
            <person name="Ohishi K."/>
            <person name="Motoyama A."/>
            <person name="Aizu T."/>
            <person name="Enomoto A."/>
            <person name="Kondo K."/>
            <person name="Tanaka S."/>
            <person name="Hara Y."/>
            <person name="Koshikawa S."/>
            <person name="Sagara H."/>
            <person name="Miura T."/>
            <person name="Yokobori S."/>
            <person name="Miyagawa K."/>
            <person name="Suzuki Y."/>
            <person name="Kubo T."/>
            <person name="Oyama M."/>
            <person name="Kohara Y."/>
            <person name="Fujiyama A."/>
            <person name="Arakawa K."/>
            <person name="Katayama T."/>
            <person name="Toyoda A."/>
            <person name="Kunieda T."/>
        </authorList>
    </citation>
    <scope>NUCLEOTIDE SEQUENCE [LARGE SCALE GENOMIC DNA]</scope>
    <source>
        <strain evidence="2 3">YOKOZUNA-1</strain>
    </source>
</reference>
<protein>
    <submittedName>
        <fullName evidence="2">Uncharacterized protein</fullName>
    </submittedName>
</protein>
<organism evidence="2 3">
    <name type="scientific">Ramazzottius varieornatus</name>
    <name type="common">Water bear</name>
    <name type="synonym">Tardigrade</name>
    <dbReference type="NCBI Taxonomy" id="947166"/>
    <lineage>
        <taxon>Eukaryota</taxon>
        <taxon>Metazoa</taxon>
        <taxon>Ecdysozoa</taxon>
        <taxon>Tardigrada</taxon>
        <taxon>Eutardigrada</taxon>
        <taxon>Parachela</taxon>
        <taxon>Hypsibioidea</taxon>
        <taxon>Ramazzottiidae</taxon>
        <taxon>Ramazzottius</taxon>
    </lineage>
</organism>
<evidence type="ECO:0000313" key="2">
    <source>
        <dbReference type="EMBL" id="GAU90825.1"/>
    </source>
</evidence>